<evidence type="ECO:0000313" key="2">
    <source>
        <dbReference type="EMBL" id="RPA61236.1"/>
    </source>
</evidence>
<gene>
    <name evidence="2" type="ORF">EF294_11160</name>
</gene>
<feature type="signal peptide" evidence="1">
    <location>
        <begin position="1"/>
        <end position="38"/>
    </location>
</feature>
<feature type="chain" id="PRO_5018191095" evidence="1">
    <location>
        <begin position="39"/>
        <end position="364"/>
    </location>
</feature>
<evidence type="ECO:0000313" key="3">
    <source>
        <dbReference type="Proteomes" id="UP000267536"/>
    </source>
</evidence>
<dbReference type="PANTHER" id="PTHR32015">
    <property type="entry name" value="FASTING INDUCED LIPASE"/>
    <property type="match status" value="1"/>
</dbReference>
<evidence type="ECO:0000256" key="1">
    <source>
        <dbReference type="SAM" id="SignalP"/>
    </source>
</evidence>
<accession>A0A3N4GKX4</accession>
<dbReference type="SUPFAM" id="SSF53474">
    <property type="entry name" value="alpha/beta-Hydrolases"/>
    <property type="match status" value="1"/>
</dbReference>
<proteinExistence type="predicted"/>
<dbReference type="PANTHER" id="PTHR32015:SF1">
    <property type="entry name" value="LIPASE"/>
    <property type="match status" value="1"/>
</dbReference>
<dbReference type="Proteomes" id="UP000267536">
    <property type="component" value="Unassembled WGS sequence"/>
</dbReference>
<dbReference type="GO" id="GO:0016042">
    <property type="term" value="P:lipid catabolic process"/>
    <property type="evidence" value="ECO:0007669"/>
    <property type="project" value="InterPro"/>
</dbReference>
<keyword evidence="3" id="KW-1185">Reference proteome</keyword>
<dbReference type="PROSITE" id="PS51318">
    <property type="entry name" value="TAT"/>
    <property type="match status" value="1"/>
</dbReference>
<dbReference type="RefSeq" id="WP_123929515.1">
    <property type="nucleotide sequence ID" value="NZ_JBPSDP010000006.1"/>
</dbReference>
<dbReference type="Pfam" id="PF01674">
    <property type="entry name" value="Lipase_2"/>
    <property type="match status" value="1"/>
</dbReference>
<dbReference type="InterPro" id="IPR006311">
    <property type="entry name" value="TAT_signal"/>
</dbReference>
<dbReference type="Gene3D" id="3.40.50.1820">
    <property type="entry name" value="alpha/beta hydrolase"/>
    <property type="match status" value="1"/>
</dbReference>
<dbReference type="GO" id="GO:0016298">
    <property type="term" value="F:lipase activity"/>
    <property type="evidence" value="ECO:0007669"/>
    <property type="project" value="TreeGrafter"/>
</dbReference>
<dbReference type="AlphaFoldDB" id="A0A3N4GKX4"/>
<reference evidence="2 3" key="1">
    <citation type="submission" date="2018-11" db="EMBL/GenBank/DDBJ databases">
        <title>Draft genome sequence of Gordonia sp. RS15-1S isolated from rice stems.</title>
        <authorList>
            <person name="Muangham S."/>
        </authorList>
    </citation>
    <scope>NUCLEOTIDE SEQUENCE [LARGE SCALE GENOMIC DNA]</scope>
    <source>
        <strain evidence="2 3">RS15-1S</strain>
    </source>
</reference>
<keyword evidence="2" id="KW-0378">Hydrolase</keyword>
<dbReference type="InterPro" id="IPR002918">
    <property type="entry name" value="Lipase_EstA/Esterase_EstB"/>
</dbReference>
<dbReference type="OrthoDB" id="8871309at2"/>
<name>A0A3N4GKX4_9ACTN</name>
<keyword evidence="1" id="KW-0732">Signal</keyword>
<comment type="caution">
    <text evidence="2">The sequence shown here is derived from an EMBL/GenBank/DDBJ whole genome shotgun (WGS) entry which is preliminary data.</text>
</comment>
<organism evidence="2 3">
    <name type="scientific">Gordonia oryzae</name>
    <dbReference type="NCBI Taxonomy" id="2487349"/>
    <lineage>
        <taxon>Bacteria</taxon>
        <taxon>Bacillati</taxon>
        <taxon>Actinomycetota</taxon>
        <taxon>Actinomycetes</taxon>
        <taxon>Mycobacteriales</taxon>
        <taxon>Gordoniaceae</taxon>
        <taxon>Gordonia</taxon>
    </lineage>
</organism>
<sequence>MPHHRFSRRAWTRRIATTVAAVATGVGVAMSLAGPAAAADQQQQLADFIAAGAKKPVVAETILAGRSSWFTPTGNGPRQEGFLPAFGYGLTNPNIAPPGANDWSCKPKQGQDPVVLVHGTWENAYNNWAMLSPALKSAGYCVYALNYGILPTLQGGGLGALLPGAFGTGDIAQSGAQLGDFVTKVLSTTGASKVNLVGHSQGGITARQYIRYDGGASKVANLVTLGATNNGTSLDGIGTLGRTINNLGIDVLGPIALGVGASGIQQVYDSPFIKNLNKGGVYAVGDVKYTIVGSRYDEITTPYQSTFFPAGTKNTRNIVLQNGCEQDTSDHLSLSYSPRAVSIVLNAFDPAVPIVCAPNAWLLG</sequence>
<dbReference type="EMBL" id="RKMH01000007">
    <property type="protein sequence ID" value="RPA61236.1"/>
    <property type="molecule type" value="Genomic_DNA"/>
</dbReference>
<protein>
    <submittedName>
        <fullName evidence="2">Alpha/beta fold hydrolase</fullName>
    </submittedName>
</protein>
<dbReference type="InterPro" id="IPR029058">
    <property type="entry name" value="AB_hydrolase_fold"/>
</dbReference>